<protein>
    <submittedName>
        <fullName evidence="2">Uncharacterized protein</fullName>
    </submittedName>
</protein>
<comment type="caution">
    <text evidence="2">The sequence shown here is derived from an EMBL/GenBank/DDBJ whole genome shotgun (WGS) entry which is preliminary data.</text>
</comment>
<feature type="compositionally biased region" description="Low complexity" evidence="1">
    <location>
        <begin position="219"/>
        <end position="237"/>
    </location>
</feature>
<feature type="compositionally biased region" description="Polar residues" evidence="1">
    <location>
        <begin position="303"/>
        <end position="314"/>
    </location>
</feature>
<accession>A0ABQ7BI72</accession>
<dbReference type="Proteomes" id="UP000266723">
    <property type="component" value="Unassembled WGS sequence"/>
</dbReference>
<evidence type="ECO:0000256" key="1">
    <source>
        <dbReference type="SAM" id="MobiDB-lite"/>
    </source>
</evidence>
<organism evidence="2 3">
    <name type="scientific">Brassica cretica</name>
    <name type="common">Mustard</name>
    <dbReference type="NCBI Taxonomy" id="69181"/>
    <lineage>
        <taxon>Eukaryota</taxon>
        <taxon>Viridiplantae</taxon>
        <taxon>Streptophyta</taxon>
        <taxon>Embryophyta</taxon>
        <taxon>Tracheophyta</taxon>
        <taxon>Spermatophyta</taxon>
        <taxon>Magnoliopsida</taxon>
        <taxon>eudicotyledons</taxon>
        <taxon>Gunneridae</taxon>
        <taxon>Pentapetalae</taxon>
        <taxon>rosids</taxon>
        <taxon>malvids</taxon>
        <taxon>Brassicales</taxon>
        <taxon>Brassicaceae</taxon>
        <taxon>Brassiceae</taxon>
        <taxon>Brassica</taxon>
    </lineage>
</organism>
<name>A0ABQ7BI72_BRACR</name>
<sequence length="329" mass="36314">MSTSRISSLKQPPCYFSLTITVSSNDNISALASELNPATVLRLPIVFFVYRRRVPSNGGELMGLESLEMLITDQKIPHVSDSSRTTFTNKSHSRRNVYSGKSVAGVGDKNKSFAHSSITDIDALYNMSLGPSSGITFYRHQGCTVDRHSIRLLDSFISEADIPLFRKSGITSALTVELSSNQWYWKANSKLYLEYKHGLNRTGRSSPSIAKHLTHLCSSAPQKAPKAPKSPKFSKTPTGEEEVDYKADKKRKKPANESPTKKQPKHKKRTMHWGICGQPDHNSRFQTKKQASGVDPSHVASPAASQTPSQTSSPAGCLIIHGYEDEDMC</sequence>
<feature type="compositionally biased region" description="Basic residues" evidence="1">
    <location>
        <begin position="262"/>
        <end position="271"/>
    </location>
</feature>
<dbReference type="EMBL" id="QGKV02001507">
    <property type="protein sequence ID" value="KAF3532027.1"/>
    <property type="molecule type" value="Genomic_DNA"/>
</dbReference>
<evidence type="ECO:0000313" key="2">
    <source>
        <dbReference type="EMBL" id="KAF3532027.1"/>
    </source>
</evidence>
<reference evidence="2 3" key="1">
    <citation type="journal article" date="2020" name="BMC Genomics">
        <title>Intraspecific diversification of the crop wild relative Brassica cretica Lam. using demographic model selection.</title>
        <authorList>
            <person name="Kioukis A."/>
            <person name="Michalopoulou V.A."/>
            <person name="Briers L."/>
            <person name="Pirintsos S."/>
            <person name="Studholme D.J."/>
            <person name="Pavlidis P."/>
            <person name="Sarris P.F."/>
        </authorList>
    </citation>
    <scope>NUCLEOTIDE SEQUENCE [LARGE SCALE GENOMIC DNA]</scope>
    <source>
        <strain evidence="3">cv. PFS-1207/04</strain>
    </source>
</reference>
<evidence type="ECO:0000313" key="3">
    <source>
        <dbReference type="Proteomes" id="UP000266723"/>
    </source>
</evidence>
<feature type="region of interest" description="Disordered" evidence="1">
    <location>
        <begin position="219"/>
        <end position="317"/>
    </location>
</feature>
<proteinExistence type="predicted"/>
<gene>
    <name evidence="2" type="ORF">DY000_02039592</name>
</gene>
<keyword evidence="3" id="KW-1185">Reference proteome</keyword>